<evidence type="ECO:0000313" key="2">
    <source>
        <dbReference type="Proteomes" id="UP000187209"/>
    </source>
</evidence>
<dbReference type="Proteomes" id="UP000187209">
    <property type="component" value="Unassembled WGS sequence"/>
</dbReference>
<dbReference type="AlphaFoldDB" id="A0A1R2BUP5"/>
<sequence>MSIPIPNKVDVIIPSIILEPKDSRSTFRHKQNFLPACDYKPQFRVDMFYSVKRYKKKSLEFSSERLPKIPSSNNISKLIGVFRKKANFGLLQKSNNSYVKLSHNRNLSDIGKIQSRYNSPLPRLIYKTYSRKHSPNRSEIDHIGSYGRVQFPL</sequence>
<dbReference type="EMBL" id="MPUH01000422">
    <property type="protein sequence ID" value="OMJ80476.1"/>
    <property type="molecule type" value="Genomic_DNA"/>
</dbReference>
<organism evidence="1 2">
    <name type="scientific">Stentor coeruleus</name>
    <dbReference type="NCBI Taxonomy" id="5963"/>
    <lineage>
        <taxon>Eukaryota</taxon>
        <taxon>Sar</taxon>
        <taxon>Alveolata</taxon>
        <taxon>Ciliophora</taxon>
        <taxon>Postciliodesmatophora</taxon>
        <taxon>Heterotrichea</taxon>
        <taxon>Heterotrichida</taxon>
        <taxon>Stentoridae</taxon>
        <taxon>Stentor</taxon>
    </lineage>
</organism>
<reference evidence="1 2" key="1">
    <citation type="submission" date="2016-11" db="EMBL/GenBank/DDBJ databases">
        <title>The macronuclear genome of Stentor coeruleus: a giant cell with tiny introns.</title>
        <authorList>
            <person name="Slabodnick M."/>
            <person name="Ruby J.G."/>
            <person name="Reiff S.B."/>
            <person name="Swart E.C."/>
            <person name="Gosai S."/>
            <person name="Prabakaran S."/>
            <person name="Witkowska E."/>
            <person name="Larue G.E."/>
            <person name="Fisher S."/>
            <person name="Freeman R.M."/>
            <person name="Gunawardena J."/>
            <person name="Chu W."/>
            <person name="Stover N.A."/>
            <person name="Gregory B.D."/>
            <person name="Nowacki M."/>
            <person name="Derisi J."/>
            <person name="Roy S.W."/>
            <person name="Marshall W.F."/>
            <person name="Sood P."/>
        </authorList>
    </citation>
    <scope>NUCLEOTIDE SEQUENCE [LARGE SCALE GENOMIC DNA]</scope>
    <source>
        <strain evidence="1">WM001</strain>
    </source>
</reference>
<keyword evidence="2" id="KW-1185">Reference proteome</keyword>
<name>A0A1R2BUP5_9CILI</name>
<protein>
    <submittedName>
        <fullName evidence="1">Uncharacterized protein</fullName>
    </submittedName>
</protein>
<gene>
    <name evidence="1" type="ORF">SteCoe_19279</name>
</gene>
<evidence type="ECO:0000313" key="1">
    <source>
        <dbReference type="EMBL" id="OMJ80476.1"/>
    </source>
</evidence>
<accession>A0A1R2BUP5</accession>
<proteinExistence type="predicted"/>
<comment type="caution">
    <text evidence="1">The sequence shown here is derived from an EMBL/GenBank/DDBJ whole genome shotgun (WGS) entry which is preliminary data.</text>
</comment>